<dbReference type="Pfam" id="PF04773">
    <property type="entry name" value="FecR"/>
    <property type="match status" value="1"/>
</dbReference>
<dbReference type="Gene3D" id="3.55.50.30">
    <property type="match status" value="1"/>
</dbReference>
<comment type="caution">
    <text evidence="3">The sequence shown here is derived from an EMBL/GenBank/DDBJ whole genome shotgun (WGS) entry which is preliminary data.</text>
</comment>
<sequence>MAGVIDEDDRAAAMRWFLLLNEEPVAAEDRAAFARWLAGGEGRVAAYARAEELWDRFGAVQPAWQRMQARRRVSRRGVLTGGVALMAGAAASQLVAPGRLLADETTGTGERRRLVLADGSRVELGGRSALSTRLDGSRRLVTLEAGEAWFRPAADPRPFVLRTGQGLITATAATTTGAGAFDVKRRGGVTIAAALEGGLRLHPAAGAPVDLAAGHRSAFDARAAGEPRPCRAQEVLAWRRDRIVFEDETLAAVVEDLERYRPGRIVPVGARVAGLKVTAVFDLTRPDRALDILAETLDLRIRRLAGLALITRAG</sequence>
<dbReference type="Pfam" id="PF16220">
    <property type="entry name" value="DUF4880"/>
    <property type="match status" value="1"/>
</dbReference>
<gene>
    <name evidence="3" type="ORF">AUP44_23970</name>
</gene>
<accession>A0A162LJ91</accession>
<organism evidence="3 4">
    <name type="scientific">Tistrella mobilis</name>
    <dbReference type="NCBI Taxonomy" id="171437"/>
    <lineage>
        <taxon>Bacteria</taxon>
        <taxon>Pseudomonadati</taxon>
        <taxon>Pseudomonadota</taxon>
        <taxon>Alphaproteobacteria</taxon>
        <taxon>Geminicoccales</taxon>
        <taxon>Geminicoccaceae</taxon>
        <taxon>Tistrella</taxon>
    </lineage>
</organism>
<dbReference type="AlphaFoldDB" id="A0A162LJ91"/>
<dbReference type="RefSeq" id="WP_062762445.1">
    <property type="nucleotide sequence ID" value="NZ_CP121042.1"/>
</dbReference>
<dbReference type="GeneID" id="97239074"/>
<dbReference type="PIRSF" id="PIRSF018266">
    <property type="entry name" value="FecR"/>
    <property type="match status" value="1"/>
</dbReference>
<dbReference type="EMBL" id="LPZR01000069">
    <property type="protein sequence ID" value="KYO55218.1"/>
    <property type="molecule type" value="Genomic_DNA"/>
</dbReference>
<dbReference type="Proteomes" id="UP000075787">
    <property type="component" value="Unassembled WGS sequence"/>
</dbReference>
<dbReference type="PANTHER" id="PTHR30273:SF2">
    <property type="entry name" value="PROTEIN FECR"/>
    <property type="match status" value="1"/>
</dbReference>
<feature type="domain" description="FecR N-terminal" evidence="2">
    <location>
        <begin position="12"/>
        <end position="53"/>
    </location>
</feature>
<proteinExistence type="predicted"/>
<dbReference type="Gene3D" id="2.60.120.1440">
    <property type="match status" value="1"/>
</dbReference>
<dbReference type="GO" id="GO:0016989">
    <property type="term" value="F:sigma factor antagonist activity"/>
    <property type="evidence" value="ECO:0007669"/>
    <property type="project" value="TreeGrafter"/>
</dbReference>
<dbReference type="PANTHER" id="PTHR30273">
    <property type="entry name" value="PERIPLASMIC SIGNAL SENSOR AND SIGMA FACTOR ACTIVATOR FECR-RELATED"/>
    <property type="match status" value="1"/>
</dbReference>
<dbReference type="InterPro" id="IPR006860">
    <property type="entry name" value="FecR"/>
</dbReference>
<protein>
    <recommendedName>
        <fullName evidence="5">Iron dicitrate transport regulator FecR</fullName>
    </recommendedName>
</protein>
<evidence type="ECO:0000313" key="4">
    <source>
        <dbReference type="Proteomes" id="UP000075787"/>
    </source>
</evidence>
<evidence type="ECO:0008006" key="5">
    <source>
        <dbReference type="Google" id="ProtNLM"/>
    </source>
</evidence>
<feature type="domain" description="FecR protein" evidence="1">
    <location>
        <begin position="104"/>
        <end position="197"/>
    </location>
</feature>
<evidence type="ECO:0000259" key="1">
    <source>
        <dbReference type="Pfam" id="PF04773"/>
    </source>
</evidence>
<evidence type="ECO:0000259" key="2">
    <source>
        <dbReference type="Pfam" id="PF16220"/>
    </source>
</evidence>
<dbReference type="OrthoDB" id="1098280at2"/>
<dbReference type="InterPro" id="IPR032623">
    <property type="entry name" value="FecR_N"/>
</dbReference>
<evidence type="ECO:0000313" key="3">
    <source>
        <dbReference type="EMBL" id="KYO55218.1"/>
    </source>
</evidence>
<reference evidence="3 4" key="1">
    <citation type="submission" date="2015-12" db="EMBL/GenBank/DDBJ databases">
        <title>Genome sequence of Tistrella mobilis MCCC 1A02139.</title>
        <authorList>
            <person name="Lu L."/>
            <person name="Lai Q."/>
            <person name="Shao Z."/>
            <person name="Qian P."/>
        </authorList>
    </citation>
    <scope>NUCLEOTIDE SEQUENCE [LARGE SCALE GENOMIC DNA]</scope>
    <source>
        <strain evidence="3 4">MCCC 1A02139</strain>
    </source>
</reference>
<name>A0A162LJ91_9PROT</name>
<dbReference type="InterPro" id="IPR012373">
    <property type="entry name" value="Ferrdict_sens_TM"/>
</dbReference>